<keyword evidence="2" id="KW-1185">Reference proteome</keyword>
<dbReference type="Proteomes" id="UP001234297">
    <property type="component" value="Chromosome 7"/>
</dbReference>
<evidence type="ECO:0000313" key="1">
    <source>
        <dbReference type="EMBL" id="KAJ8631615.1"/>
    </source>
</evidence>
<gene>
    <name evidence="1" type="ORF">MRB53_024938</name>
</gene>
<organism evidence="1 2">
    <name type="scientific">Persea americana</name>
    <name type="common">Avocado</name>
    <dbReference type="NCBI Taxonomy" id="3435"/>
    <lineage>
        <taxon>Eukaryota</taxon>
        <taxon>Viridiplantae</taxon>
        <taxon>Streptophyta</taxon>
        <taxon>Embryophyta</taxon>
        <taxon>Tracheophyta</taxon>
        <taxon>Spermatophyta</taxon>
        <taxon>Magnoliopsida</taxon>
        <taxon>Magnoliidae</taxon>
        <taxon>Laurales</taxon>
        <taxon>Lauraceae</taxon>
        <taxon>Persea</taxon>
    </lineage>
</organism>
<reference evidence="1 2" key="1">
    <citation type="journal article" date="2022" name="Hortic Res">
        <title>A haplotype resolved chromosomal level avocado genome allows analysis of novel avocado genes.</title>
        <authorList>
            <person name="Nath O."/>
            <person name="Fletcher S.J."/>
            <person name="Hayward A."/>
            <person name="Shaw L.M."/>
            <person name="Masouleh A.K."/>
            <person name="Furtado A."/>
            <person name="Henry R.J."/>
            <person name="Mitter N."/>
        </authorList>
    </citation>
    <scope>NUCLEOTIDE SEQUENCE [LARGE SCALE GENOMIC DNA]</scope>
    <source>
        <strain evidence="2">cv. Hass</strain>
        <tissue evidence="1">Leaves</tissue>
    </source>
</reference>
<sequence length="102" mass="10603">MGAASGKKNDGAGQTVMQGKDKGESVPGRWCAVMEEGGDEDGGLRQGKERGSALMRGHGDGSVEDDGSGVSVTSSGRWVLRGDGGMKDWHEEWFVIAGSFGN</sequence>
<name>A0ACC2LE55_PERAE</name>
<accession>A0ACC2LE55</accession>
<proteinExistence type="predicted"/>
<evidence type="ECO:0000313" key="2">
    <source>
        <dbReference type="Proteomes" id="UP001234297"/>
    </source>
</evidence>
<comment type="caution">
    <text evidence="1">The sequence shown here is derived from an EMBL/GenBank/DDBJ whole genome shotgun (WGS) entry which is preliminary data.</text>
</comment>
<protein>
    <submittedName>
        <fullName evidence="1">Uncharacterized protein</fullName>
    </submittedName>
</protein>
<dbReference type="EMBL" id="CM056815">
    <property type="protein sequence ID" value="KAJ8631615.1"/>
    <property type="molecule type" value="Genomic_DNA"/>
</dbReference>